<dbReference type="InterPro" id="IPR052548">
    <property type="entry name" value="Type_VII_TA_antitoxin"/>
</dbReference>
<dbReference type="InterPro" id="IPR002934">
    <property type="entry name" value="Polymerase_NTP_transf_dom"/>
</dbReference>
<gene>
    <name evidence="2" type="ORF">HYY65_10785</name>
</gene>
<evidence type="ECO:0000313" key="3">
    <source>
        <dbReference type="Proteomes" id="UP000741360"/>
    </source>
</evidence>
<dbReference type="Gene3D" id="3.30.460.10">
    <property type="entry name" value="Beta Polymerase, domain 2"/>
    <property type="match status" value="1"/>
</dbReference>
<accession>A0A932GQT9</accession>
<organism evidence="2 3">
    <name type="scientific">Tectimicrobiota bacterium</name>
    <dbReference type="NCBI Taxonomy" id="2528274"/>
    <lineage>
        <taxon>Bacteria</taxon>
        <taxon>Pseudomonadati</taxon>
        <taxon>Nitrospinota/Tectimicrobiota group</taxon>
        <taxon>Candidatus Tectimicrobiota</taxon>
    </lineage>
</organism>
<dbReference type="GO" id="GO:0016779">
    <property type="term" value="F:nucleotidyltransferase activity"/>
    <property type="evidence" value="ECO:0007669"/>
    <property type="project" value="InterPro"/>
</dbReference>
<reference evidence="2" key="1">
    <citation type="submission" date="2020-07" db="EMBL/GenBank/DDBJ databases">
        <title>Huge and variable diversity of episymbiotic CPR bacteria and DPANN archaea in groundwater ecosystems.</title>
        <authorList>
            <person name="He C.Y."/>
            <person name="Keren R."/>
            <person name="Whittaker M."/>
            <person name="Farag I.F."/>
            <person name="Doudna J."/>
            <person name="Cate J.H.D."/>
            <person name="Banfield J.F."/>
        </authorList>
    </citation>
    <scope>NUCLEOTIDE SEQUENCE</scope>
    <source>
        <strain evidence="2">NC_groundwater_717_Ag_S-0.2um_59_8</strain>
    </source>
</reference>
<dbReference type="Pfam" id="PF01909">
    <property type="entry name" value="NTP_transf_2"/>
    <property type="match status" value="1"/>
</dbReference>
<evidence type="ECO:0000313" key="2">
    <source>
        <dbReference type="EMBL" id="MBI3015522.1"/>
    </source>
</evidence>
<name>A0A932GQT9_UNCTE</name>
<dbReference type="Proteomes" id="UP000741360">
    <property type="component" value="Unassembled WGS sequence"/>
</dbReference>
<protein>
    <submittedName>
        <fullName evidence="2">Nucleotidyltransferase domain-containing protein</fullName>
    </submittedName>
</protein>
<sequence>MTSDQEIESIVRRIIEGYQPLKVILFGSYAYGEATEDSDIDLLIVKETPERFIDRWVAVRELIADPERRTPVEPIVITPDELHRRLSRGDQFFQEILTRGKVLYAA</sequence>
<dbReference type="PANTHER" id="PTHR33933:SF1">
    <property type="entry name" value="PROTEIN ADENYLYLTRANSFERASE MNTA-RELATED"/>
    <property type="match status" value="1"/>
</dbReference>
<dbReference type="PANTHER" id="PTHR33933">
    <property type="entry name" value="NUCLEOTIDYLTRANSFERASE"/>
    <property type="match status" value="1"/>
</dbReference>
<comment type="caution">
    <text evidence="2">The sequence shown here is derived from an EMBL/GenBank/DDBJ whole genome shotgun (WGS) entry which is preliminary data.</text>
</comment>
<dbReference type="CDD" id="cd05403">
    <property type="entry name" value="NT_KNTase_like"/>
    <property type="match status" value="1"/>
</dbReference>
<feature type="domain" description="Polymerase nucleotidyl transferase" evidence="1">
    <location>
        <begin position="11"/>
        <end position="86"/>
    </location>
</feature>
<proteinExistence type="predicted"/>
<dbReference type="InterPro" id="IPR043519">
    <property type="entry name" value="NT_sf"/>
</dbReference>
<dbReference type="EMBL" id="JACPSX010000206">
    <property type="protein sequence ID" value="MBI3015522.1"/>
    <property type="molecule type" value="Genomic_DNA"/>
</dbReference>
<dbReference type="AlphaFoldDB" id="A0A932GQT9"/>
<dbReference type="SUPFAM" id="SSF81301">
    <property type="entry name" value="Nucleotidyltransferase"/>
    <property type="match status" value="1"/>
</dbReference>
<evidence type="ECO:0000259" key="1">
    <source>
        <dbReference type="Pfam" id="PF01909"/>
    </source>
</evidence>